<protein>
    <submittedName>
        <fullName evidence="2">Uncharacterized protein</fullName>
    </submittedName>
</protein>
<evidence type="ECO:0000313" key="2">
    <source>
        <dbReference type="EMBL" id="CAB5222545.1"/>
    </source>
</evidence>
<organism evidence="2">
    <name type="scientific">uncultured Caudovirales phage</name>
    <dbReference type="NCBI Taxonomy" id="2100421"/>
    <lineage>
        <taxon>Viruses</taxon>
        <taxon>Duplodnaviria</taxon>
        <taxon>Heunggongvirae</taxon>
        <taxon>Uroviricota</taxon>
        <taxon>Caudoviricetes</taxon>
        <taxon>Peduoviridae</taxon>
        <taxon>Maltschvirus</taxon>
        <taxon>Maltschvirus maltsch</taxon>
    </lineage>
</organism>
<feature type="compositionally biased region" description="Low complexity" evidence="1">
    <location>
        <begin position="31"/>
        <end position="54"/>
    </location>
</feature>
<dbReference type="EMBL" id="LR798307">
    <property type="protein sequence ID" value="CAB5222545.1"/>
    <property type="molecule type" value="Genomic_DNA"/>
</dbReference>
<sequence length="54" mass="5682">MPMKQGYSKKTIGKNIAMEMKSGKPQKQAVAMALGMASKSAKAAGKPSKAPMKK</sequence>
<name>A0A6J7X048_9CAUD</name>
<proteinExistence type="predicted"/>
<accession>A0A6J7X048</accession>
<evidence type="ECO:0000256" key="1">
    <source>
        <dbReference type="SAM" id="MobiDB-lite"/>
    </source>
</evidence>
<feature type="region of interest" description="Disordered" evidence="1">
    <location>
        <begin position="1"/>
        <end position="54"/>
    </location>
</feature>
<gene>
    <name evidence="2" type="ORF">UFOVP379_16</name>
</gene>
<reference evidence="2" key="1">
    <citation type="submission" date="2020-05" db="EMBL/GenBank/DDBJ databases">
        <authorList>
            <person name="Chiriac C."/>
            <person name="Salcher M."/>
            <person name="Ghai R."/>
            <person name="Kavagutti S V."/>
        </authorList>
    </citation>
    <scope>NUCLEOTIDE SEQUENCE</scope>
</reference>